<name>A0A0E4H502_9STRE</name>
<dbReference type="RefSeq" id="WP_093650314.1">
    <property type="nucleotide sequence ID" value="NZ_CTEN01000002.1"/>
</dbReference>
<dbReference type="Proteomes" id="UP000198604">
    <property type="component" value="Unassembled WGS sequence"/>
</dbReference>
<evidence type="ECO:0000313" key="3">
    <source>
        <dbReference type="Proteomes" id="UP000198604"/>
    </source>
</evidence>
<dbReference type="EMBL" id="CTEN01000002">
    <property type="protein sequence ID" value="CQR24695.1"/>
    <property type="molecule type" value="Genomic_DNA"/>
</dbReference>
<dbReference type="AlphaFoldDB" id="A0A0E4H502"/>
<protein>
    <submittedName>
        <fullName evidence="2">Uncharacterized protein</fullName>
    </submittedName>
</protein>
<keyword evidence="1" id="KW-0812">Transmembrane</keyword>
<proteinExistence type="predicted"/>
<feature type="transmembrane region" description="Helical" evidence="1">
    <location>
        <begin position="90"/>
        <end position="107"/>
    </location>
</feature>
<dbReference type="OrthoDB" id="2224183at2"/>
<feature type="transmembrane region" description="Helical" evidence="1">
    <location>
        <begin position="6"/>
        <end position="26"/>
    </location>
</feature>
<feature type="transmembrane region" description="Helical" evidence="1">
    <location>
        <begin position="33"/>
        <end position="52"/>
    </location>
</feature>
<sequence length="108" mass="12347">MQIFALILLGLYVTIVVYVAFLGYITHHISGRNLAWILLWTSFIIIFGIIFVTKGNLYALAGVAAGLFGYSSVALRNAQYMRQVPQLKHHLIRMGIHLFFLFLLYLTR</sequence>
<gene>
    <name evidence="2" type="ORF">BN1356_01052</name>
</gene>
<organism evidence="2 3">
    <name type="scientific">Streptococcus varani</name>
    <dbReference type="NCBI Taxonomy" id="1608583"/>
    <lineage>
        <taxon>Bacteria</taxon>
        <taxon>Bacillati</taxon>
        <taxon>Bacillota</taxon>
        <taxon>Bacilli</taxon>
        <taxon>Lactobacillales</taxon>
        <taxon>Streptococcaceae</taxon>
        <taxon>Streptococcus</taxon>
    </lineage>
</organism>
<reference evidence="3" key="1">
    <citation type="submission" date="2015-03" db="EMBL/GenBank/DDBJ databases">
        <authorList>
            <person name="Urmite Genomes"/>
        </authorList>
    </citation>
    <scope>NUCLEOTIDE SEQUENCE [LARGE SCALE GENOMIC DNA]</scope>
    <source>
        <strain evidence="3">FF10</strain>
    </source>
</reference>
<keyword evidence="3" id="KW-1185">Reference proteome</keyword>
<feature type="transmembrane region" description="Helical" evidence="1">
    <location>
        <begin position="58"/>
        <end position="78"/>
    </location>
</feature>
<evidence type="ECO:0000313" key="2">
    <source>
        <dbReference type="EMBL" id="CQR24695.1"/>
    </source>
</evidence>
<evidence type="ECO:0000256" key="1">
    <source>
        <dbReference type="SAM" id="Phobius"/>
    </source>
</evidence>
<accession>A0A0E4H502</accession>
<keyword evidence="1" id="KW-1133">Transmembrane helix</keyword>
<keyword evidence="1" id="KW-0472">Membrane</keyword>